<evidence type="ECO:0000313" key="3">
    <source>
        <dbReference type="EnsemblFungi" id="PTTG_11009-t43_1-p1"/>
    </source>
</evidence>
<accession>A0A180GMU6</accession>
<keyword evidence="4" id="KW-1185">Reference proteome</keyword>
<dbReference type="EMBL" id="ADAS02000046">
    <property type="protein sequence ID" value="OAV93798.1"/>
    <property type="molecule type" value="Genomic_DNA"/>
</dbReference>
<evidence type="ECO:0000313" key="2">
    <source>
        <dbReference type="EMBL" id="OAV93798.1"/>
    </source>
</evidence>
<feature type="region of interest" description="Disordered" evidence="1">
    <location>
        <begin position="13"/>
        <end position="71"/>
    </location>
</feature>
<dbReference type="EnsemblFungi" id="PTTG_11009-t43_1">
    <property type="protein sequence ID" value="PTTG_11009-t43_1-p1"/>
    <property type="gene ID" value="PTTG_11009"/>
</dbReference>
<reference evidence="3" key="4">
    <citation type="submission" date="2025-05" db="UniProtKB">
        <authorList>
            <consortium name="EnsemblFungi"/>
        </authorList>
    </citation>
    <scope>IDENTIFICATION</scope>
    <source>
        <strain evidence="3">isolate 1-1 / race 1 (BBBD)</strain>
    </source>
</reference>
<dbReference type="AlphaFoldDB" id="A0A180GMU6"/>
<dbReference type="VEuPathDB" id="FungiDB:PTTG_11009"/>
<organism evidence="2">
    <name type="scientific">Puccinia triticina (isolate 1-1 / race 1 (BBBD))</name>
    <name type="common">Brown leaf rust fungus</name>
    <dbReference type="NCBI Taxonomy" id="630390"/>
    <lineage>
        <taxon>Eukaryota</taxon>
        <taxon>Fungi</taxon>
        <taxon>Dikarya</taxon>
        <taxon>Basidiomycota</taxon>
        <taxon>Pucciniomycotina</taxon>
        <taxon>Pucciniomycetes</taxon>
        <taxon>Pucciniales</taxon>
        <taxon>Pucciniaceae</taxon>
        <taxon>Puccinia</taxon>
    </lineage>
</organism>
<reference evidence="2" key="2">
    <citation type="submission" date="2016-05" db="EMBL/GenBank/DDBJ databases">
        <title>Comparative analysis highlights variable genome content of wheat rusts and divergence of the mating loci.</title>
        <authorList>
            <person name="Cuomo C.A."/>
            <person name="Bakkeren G."/>
            <person name="Szabo L."/>
            <person name="Khalil H."/>
            <person name="Joly D."/>
            <person name="Goldberg J."/>
            <person name="Young S."/>
            <person name="Zeng Q."/>
            <person name="Fellers J."/>
        </authorList>
    </citation>
    <scope>NUCLEOTIDE SEQUENCE [LARGE SCALE GENOMIC DNA]</scope>
    <source>
        <strain evidence="2">1-1 BBBD Race 1</strain>
    </source>
</reference>
<reference evidence="3 4" key="3">
    <citation type="journal article" date="2017" name="G3 (Bethesda)">
        <title>Comparative analysis highlights variable genome content of wheat rusts and divergence of the mating loci.</title>
        <authorList>
            <person name="Cuomo C.A."/>
            <person name="Bakkeren G."/>
            <person name="Khalil H.B."/>
            <person name="Panwar V."/>
            <person name="Joly D."/>
            <person name="Linning R."/>
            <person name="Sakthikumar S."/>
            <person name="Song X."/>
            <person name="Adiconis X."/>
            <person name="Fan L."/>
            <person name="Goldberg J.M."/>
            <person name="Levin J.Z."/>
            <person name="Young S."/>
            <person name="Zeng Q."/>
            <person name="Anikster Y."/>
            <person name="Bruce M."/>
            <person name="Wang M."/>
            <person name="Yin C."/>
            <person name="McCallum B."/>
            <person name="Szabo L.J."/>
            <person name="Hulbert S."/>
            <person name="Chen X."/>
            <person name="Fellers J.P."/>
        </authorList>
    </citation>
    <scope>NUCLEOTIDE SEQUENCE</scope>
    <source>
        <strain evidence="3">isolate 1-1 / race 1 (BBBD)</strain>
        <strain evidence="4">Isolate 1-1 / race 1 (BBBD)</strain>
    </source>
</reference>
<evidence type="ECO:0000313" key="4">
    <source>
        <dbReference type="Proteomes" id="UP000005240"/>
    </source>
</evidence>
<dbReference type="Proteomes" id="UP000005240">
    <property type="component" value="Unassembled WGS sequence"/>
</dbReference>
<evidence type="ECO:0000256" key="1">
    <source>
        <dbReference type="SAM" id="MobiDB-lite"/>
    </source>
</evidence>
<name>A0A180GMU6_PUCT1</name>
<proteinExistence type="predicted"/>
<reference evidence="2" key="1">
    <citation type="submission" date="2009-11" db="EMBL/GenBank/DDBJ databases">
        <authorList>
            <consortium name="The Broad Institute Genome Sequencing Platform"/>
            <person name="Ward D."/>
            <person name="Feldgarden M."/>
            <person name="Earl A."/>
            <person name="Young S.K."/>
            <person name="Zeng Q."/>
            <person name="Koehrsen M."/>
            <person name="Alvarado L."/>
            <person name="Berlin A."/>
            <person name="Bochicchio J."/>
            <person name="Borenstein D."/>
            <person name="Chapman S.B."/>
            <person name="Chen Z."/>
            <person name="Engels R."/>
            <person name="Freedman E."/>
            <person name="Gellesch M."/>
            <person name="Goldberg J."/>
            <person name="Griggs A."/>
            <person name="Gujja S."/>
            <person name="Heilman E."/>
            <person name="Heiman D."/>
            <person name="Hepburn T."/>
            <person name="Howarth C."/>
            <person name="Jen D."/>
            <person name="Larson L."/>
            <person name="Lewis B."/>
            <person name="Mehta T."/>
            <person name="Park D."/>
            <person name="Pearson M."/>
            <person name="Roberts A."/>
            <person name="Saif S."/>
            <person name="Shea T."/>
            <person name="Shenoy N."/>
            <person name="Sisk P."/>
            <person name="Stolte C."/>
            <person name="Sykes S."/>
            <person name="Thomson T."/>
            <person name="Walk T."/>
            <person name="White J."/>
            <person name="Yandava C."/>
            <person name="Izard J."/>
            <person name="Baranova O.V."/>
            <person name="Blanton J.M."/>
            <person name="Tanner A.C."/>
            <person name="Dewhirst F.E."/>
            <person name="Haas B."/>
            <person name="Nusbaum C."/>
            <person name="Birren B."/>
        </authorList>
    </citation>
    <scope>NUCLEOTIDE SEQUENCE [LARGE SCALE GENOMIC DNA]</scope>
    <source>
        <strain evidence="2">1-1 BBBD Race 1</strain>
    </source>
</reference>
<feature type="compositionally biased region" description="Polar residues" evidence="1">
    <location>
        <begin position="41"/>
        <end position="64"/>
    </location>
</feature>
<protein>
    <submittedName>
        <fullName evidence="2 3">Uncharacterized protein</fullName>
    </submittedName>
</protein>
<gene>
    <name evidence="2" type="ORF">PTTG_11009</name>
</gene>
<sequence length="71" mass="7698">MLTLILRSFLATSSQDKEPKRYKQTLPLSSTLVTDADPDRTGSSSLSNRITNPTSGDNTRSGSLASRIGQR</sequence>